<gene>
    <name evidence="2" type="ORF">PSA7680_03346</name>
</gene>
<keyword evidence="3" id="KW-1185">Reference proteome</keyword>
<feature type="transmembrane region" description="Helical" evidence="1">
    <location>
        <begin position="21"/>
        <end position="46"/>
    </location>
</feature>
<dbReference type="AlphaFoldDB" id="A0A1Y5TJJ9"/>
<evidence type="ECO:0000313" key="2">
    <source>
        <dbReference type="EMBL" id="SLN63444.1"/>
    </source>
</evidence>
<name>A0A1Y5TJJ9_9RHOB</name>
<keyword evidence="1" id="KW-1133">Transmembrane helix</keyword>
<accession>A0A1Y5TJJ9</accession>
<dbReference type="Proteomes" id="UP000193409">
    <property type="component" value="Unassembled WGS sequence"/>
</dbReference>
<reference evidence="2 3" key="1">
    <citation type="submission" date="2017-03" db="EMBL/GenBank/DDBJ databases">
        <authorList>
            <person name="Afonso C.L."/>
            <person name="Miller P.J."/>
            <person name="Scott M.A."/>
            <person name="Spackman E."/>
            <person name="Goraichik I."/>
            <person name="Dimitrov K.M."/>
            <person name="Suarez D.L."/>
            <person name="Swayne D.E."/>
        </authorList>
    </citation>
    <scope>NUCLEOTIDE SEQUENCE [LARGE SCALE GENOMIC DNA]</scope>
    <source>
        <strain evidence="2 3">CECT 7680</strain>
    </source>
</reference>
<dbReference type="RefSeq" id="WP_085869836.1">
    <property type="nucleotide sequence ID" value="NZ_FWFQ01000034.1"/>
</dbReference>
<evidence type="ECO:0000313" key="3">
    <source>
        <dbReference type="Proteomes" id="UP000193409"/>
    </source>
</evidence>
<dbReference type="EMBL" id="FWFQ01000034">
    <property type="protein sequence ID" value="SLN63444.1"/>
    <property type="molecule type" value="Genomic_DNA"/>
</dbReference>
<protein>
    <submittedName>
        <fullName evidence="2">MerT mercuric transport protein</fullName>
    </submittedName>
</protein>
<keyword evidence="1" id="KW-0472">Membrane</keyword>
<proteinExistence type="predicted"/>
<organism evidence="2 3">
    <name type="scientific">Pseudoruegeria aquimaris</name>
    <dbReference type="NCBI Taxonomy" id="393663"/>
    <lineage>
        <taxon>Bacteria</taxon>
        <taxon>Pseudomonadati</taxon>
        <taxon>Pseudomonadota</taxon>
        <taxon>Alphaproteobacteria</taxon>
        <taxon>Rhodobacterales</taxon>
        <taxon>Roseobacteraceae</taxon>
        <taxon>Pseudoruegeria</taxon>
    </lineage>
</organism>
<sequence length="131" mass="14002">MVDHLTEPASEETQAPKATAALIGGAGLLALLTASCCVLPIGLSLIGLGGSWLVLLGPFVAWRVPILIGVAAVLAHGWWRHLRRPACARPARLARGLLLGATALFLLSLAAPLWEEEATRFMFSLWREART</sequence>
<feature type="transmembrane region" description="Helical" evidence="1">
    <location>
        <begin position="96"/>
        <end position="114"/>
    </location>
</feature>
<feature type="transmembrane region" description="Helical" evidence="1">
    <location>
        <begin position="52"/>
        <end position="75"/>
    </location>
</feature>
<keyword evidence="1" id="KW-0812">Transmembrane</keyword>
<evidence type="ECO:0000256" key="1">
    <source>
        <dbReference type="SAM" id="Phobius"/>
    </source>
</evidence>